<sequence length="144" mass="16632">MTETTQPPKTVEALFDEGVERYQKGESVQTLIPFFKQICDRAKRNSPAWTCLAWLQLLADKPYAAFKSAQKAVKLNPEDAQARVNLAIAMLETHQKGVRDQVELLQQMMMVPELKQEVEDNFQDGLKRKPDWNSLKKVRSWILE</sequence>
<comment type="caution">
    <text evidence="1">The sequence shown here is derived from an EMBL/GenBank/DDBJ whole genome shotgun (WGS) entry which is preliminary data.</text>
</comment>
<dbReference type="Gene3D" id="1.25.40.10">
    <property type="entry name" value="Tetratricopeptide repeat domain"/>
    <property type="match status" value="1"/>
</dbReference>
<dbReference type="InterPro" id="IPR011990">
    <property type="entry name" value="TPR-like_helical_dom_sf"/>
</dbReference>
<protein>
    <recommendedName>
        <fullName evidence="3">TPR repeat-containing protein</fullName>
    </recommendedName>
</protein>
<reference evidence="1 2" key="1">
    <citation type="journal article" date="2015" name="Genome Announc.">
        <title>Draft Genome Sequence of Filamentous Marine Cyanobacterium Lyngbya confervoides Strain BDU141951.</title>
        <authorList>
            <person name="Chandrababunaidu M.M."/>
            <person name="Sen D."/>
            <person name="Tripathy S."/>
        </authorList>
    </citation>
    <scope>NUCLEOTIDE SEQUENCE [LARGE SCALE GENOMIC DNA]</scope>
    <source>
        <strain evidence="1 2">BDU141951</strain>
    </source>
</reference>
<proteinExistence type="predicted"/>
<evidence type="ECO:0008006" key="3">
    <source>
        <dbReference type="Google" id="ProtNLM"/>
    </source>
</evidence>
<evidence type="ECO:0000313" key="2">
    <source>
        <dbReference type="Proteomes" id="UP000031561"/>
    </source>
</evidence>
<dbReference type="AlphaFoldDB" id="A0ABD4T909"/>
<organism evidence="1 2">
    <name type="scientific">Lyngbya confervoides BDU141951</name>
    <dbReference type="NCBI Taxonomy" id="1574623"/>
    <lineage>
        <taxon>Bacteria</taxon>
        <taxon>Bacillati</taxon>
        <taxon>Cyanobacteriota</taxon>
        <taxon>Cyanophyceae</taxon>
        <taxon>Oscillatoriophycideae</taxon>
        <taxon>Oscillatoriales</taxon>
        <taxon>Microcoleaceae</taxon>
        <taxon>Lyngbya</taxon>
    </lineage>
</organism>
<accession>A0ABD4T909</accession>
<evidence type="ECO:0000313" key="1">
    <source>
        <dbReference type="EMBL" id="MCM1985116.1"/>
    </source>
</evidence>
<dbReference type="Proteomes" id="UP000031561">
    <property type="component" value="Unassembled WGS sequence"/>
</dbReference>
<name>A0ABD4T909_9CYAN</name>
<keyword evidence="2" id="KW-1185">Reference proteome</keyword>
<dbReference type="SUPFAM" id="SSF48452">
    <property type="entry name" value="TPR-like"/>
    <property type="match status" value="1"/>
</dbReference>
<gene>
    <name evidence="1" type="ORF">QQ91_0020045</name>
</gene>
<dbReference type="EMBL" id="JTHE03000113">
    <property type="protein sequence ID" value="MCM1985116.1"/>
    <property type="molecule type" value="Genomic_DNA"/>
</dbReference>
<dbReference type="RefSeq" id="WP_166283486.1">
    <property type="nucleotide sequence ID" value="NZ_JTHE03000113.1"/>
</dbReference>